<organism evidence="2 3">
    <name type="scientific">Planomicrobium okeanokoites</name>
    <name type="common">Planococcus okeanokoites</name>
    <name type="synonym">Flavobacterium okeanokoites</name>
    <dbReference type="NCBI Taxonomy" id="244"/>
    <lineage>
        <taxon>Bacteria</taxon>
        <taxon>Bacillati</taxon>
        <taxon>Bacillota</taxon>
        <taxon>Bacilli</taxon>
        <taxon>Bacillales</taxon>
        <taxon>Caryophanaceae</taxon>
        <taxon>Planomicrobium</taxon>
    </lineage>
</organism>
<dbReference type="RefSeq" id="WP_117312544.1">
    <property type="nucleotide sequence ID" value="NZ_JBHRUJ010000030.1"/>
</dbReference>
<evidence type="ECO:0000259" key="1">
    <source>
        <dbReference type="Pfam" id="PF05709"/>
    </source>
</evidence>
<dbReference type="Pfam" id="PF05709">
    <property type="entry name" value="Sipho_tail"/>
    <property type="match status" value="1"/>
</dbReference>
<dbReference type="Gene3D" id="2.40.30.200">
    <property type="match status" value="1"/>
</dbReference>
<protein>
    <submittedName>
        <fullName evidence="2">Phage tail domain-containing protein</fullName>
    </submittedName>
</protein>
<feature type="domain" description="Siphovirus-type tail component RIFT-related" evidence="1">
    <location>
        <begin position="19"/>
        <end position="147"/>
    </location>
</feature>
<sequence>MDMMITKKNGDARLLEEFGVTVSDFVVSSIPLLASYGTIEGRHGTVDYGATYGPRTITVPFSVEADELERFPQKRDELFAFLVDSESYYIRELRRANHHNYAFAKTHEVARDLPDTGNQLSTEKSYLVRLQNTFNLEQMLTSGEGELVYETTELPFGESGIVKKTFTGTQFRLLNEGDVNIHPFIQHLKITIRNVTGSNSYFELENTTTKKKFVVNERIDNIHKVVMDGSVVTRNSLQFLRNTNREFIELASGWNDFRIYGATSATVDVEFKRYYK</sequence>
<dbReference type="InterPro" id="IPR008841">
    <property type="entry name" value="Siphovirus-type_tail_N"/>
</dbReference>
<reference evidence="3" key="1">
    <citation type="journal article" date="2019" name="Int. J. Syst. Evol. Microbiol.">
        <title>The Global Catalogue of Microorganisms (GCM) 10K type strain sequencing project: providing services to taxonomists for standard genome sequencing and annotation.</title>
        <authorList>
            <consortium name="The Broad Institute Genomics Platform"/>
            <consortium name="The Broad Institute Genome Sequencing Center for Infectious Disease"/>
            <person name="Wu L."/>
            <person name="Ma J."/>
        </authorList>
    </citation>
    <scope>NUCLEOTIDE SEQUENCE [LARGE SCALE GENOMIC DNA]</scope>
    <source>
        <strain evidence="3">CCM 320</strain>
    </source>
</reference>
<evidence type="ECO:0000313" key="3">
    <source>
        <dbReference type="Proteomes" id="UP001595625"/>
    </source>
</evidence>
<dbReference type="Proteomes" id="UP001595625">
    <property type="component" value="Unassembled WGS sequence"/>
</dbReference>
<comment type="caution">
    <text evidence="2">The sequence shown here is derived from an EMBL/GenBank/DDBJ whole genome shotgun (WGS) entry which is preliminary data.</text>
</comment>
<name>A0ABV7KTF7_PLAOK</name>
<gene>
    <name evidence="2" type="ORF">ACFOEJ_16810</name>
</gene>
<evidence type="ECO:0000313" key="2">
    <source>
        <dbReference type="EMBL" id="MFC3212731.1"/>
    </source>
</evidence>
<proteinExistence type="predicted"/>
<dbReference type="EMBL" id="JBHRUJ010000030">
    <property type="protein sequence ID" value="MFC3212731.1"/>
    <property type="molecule type" value="Genomic_DNA"/>
</dbReference>
<accession>A0ABV7KTF7</accession>
<keyword evidence="3" id="KW-1185">Reference proteome</keyword>